<dbReference type="InterPro" id="IPR036388">
    <property type="entry name" value="WH-like_DNA-bd_sf"/>
</dbReference>
<evidence type="ECO:0000256" key="1">
    <source>
        <dbReference type="ARBA" id="ARBA00023125"/>
    </source>
</evidence>
<dbReference type="GO" id="GO:0046686">
    <property type="term" value="P:response to cadmium ion"/>
    <property type="evidence" value="ECO:0007669"/>
    <property type="project" value="TreeGrafter"/>
</dbReference>
<comment type="caution">
    <text evidence="3">The sequence shown here is derived from an EMBL/GenBank/DDBJ whole genome shotgun (WGS) entry which is preliminary data.</text>
</comment>
<dbReference type="STRING" id="1679170.AC625_10005"/>
<keyword evidence="1" id="KW-0238">DNA-binding</keyword>
<organism evidence="3 4">
    <name type="scientific">Peribacillus loiseleuriae</name>
    <dbReference type="NCBI Taxonomy" id="1679170"/>
    <lineage>
        <taxon>Bacteria</taxon>
        <taxon>Bacillati</taxon>
        <taxon>Bacillota</taxon>
        <taxon>Bacilli</taxon>
        <taxon>Bacillales</taxon>
        <taxon>Bacillaceae</taxon>
        <taxon>Peribacillus</taxon>
    </lineage>
</organism>
<dbReference type="GO" id="GO:0003677">
    <property type="term" value="F:DNA binding"/>
    <property type="evidence" value="ECO:0007669"/>
    <property type="project" value="UniProtKB-KW"/>
</dbReference>
<proteinExistence type="predicted"/>
<dbReference type="InterPro" id="IPR001845">
    <property type="entry name" value="HTH_ArsR_DNA-bd_dom"/>
</dbReference>
<dbReference type="GO" id="GO:0010288">
    <property type="term" value="P:response to lead ion"/>
    <property type="evidence" value="ECO:0007669"/>
    <property type="project" value="TreeGrafter"/>
</dbReference>
<evidence type="ECO:0000313" key="4">
    <source>
        <dbReference type="Proteomes" id="UP000037146"/>
    </source>
</evidence>
<dbReference type="InterPro" id="IPR011991">
    <property type="entry name" value="ArsR-like_HTH"/>
</dbReference>
<feature type="domain" description="HTH arsR-type" evidence="2">
    <location>
        <begin position="1"/>
        <end position="94"/>
    </location>
</feature>
<name>A0A0K9GT57_9BACI</name>
<dbReference type="PATRIC" id="fig|1679170.3.peg.2230"/>
<dbReference type="PANTHER" id="PTHR39168:SF1">
    <property type="entry name" value="TRANSCRIPTIONAL REGULATORY PROTEIN"/>
    <property type="match status" value="1"/>
</dbReference>
<gene>
    <name evidence="3" type="ORF">AC625_10005</name>
</gene>
<evidence type="ECO:0000259" key="2">
    <source>
        <dbReference type="PROSITE" id="PS50987"/>
    </source>
</evidence>
<dbReference type="InterPro" id="IPR036390">
    <property type="entry name" value="WH_DNA-bd_sf"/>
</dbReference>
<dbReference type="GO" id="GO:0032791">
    <property type="term" value="F:lead ion binding"/>
    <property type="evidence" value="ECO:0007669"/>
    <property type="project" value="TreeGrafter"/>
</dbReference>
<evidence type="ECO:0000313" key="3">
    <source>
        <dbReference type="EMBL" id="KMY49825.1"/>
    </source>
</evidence>
<keyword evidence="4" id="KW-1185">Reference proteome</keyword>
<dbReference type="PANTHER" id="PTHR39168">
    <property type="entry name" value="TRANSCRIPTIONAL REGULATOR-RELATED"/>
    <property type="match status" value="1"/>
</dbReference>
<sequence length="228" mass="25798">MSINPNVAVVASLLGETSRATMLTSLMDGRFHTASELAFMSAITPQTASFHLSKLVEGNLINVEKHGRHRYYQLANKEVAHLIETFLAISPPPEVRSLKQSNQVKLLQEARTCYDHLAGKLGVALTDSMLNANYLKKEDREFIVTPKGEQFFTDFGIDLTELKRKRRSFSHSCLDWSERHYHLGGALGNGLLTHFFELNWIVHVPSIRAVKVTDRGREGFKQIFNINM</sequence>
<dbReference type="OrthoDB" id="9797716at2"/>
<protein>
    <submittedName>
        <fullName evidence="3">ArsR family transcriptional regulator</fullName>
    </submittedName>
</protein>
<dbReference type="SUPFAM" id="SSF46785">
    <property type="entry name" value="Winged helix' DNA-binding domain"/>
    <property type="match status" value="1"/>
</dbReference>
<dbReference type="AlphaFoldDB" id="A0A0K9GT57"/>
<dbReference type="Proteomes" id="UP000037146">
    <property type="component" value="Unassembled WGS sequence"/>
</dbReference>
<dbReference type="SMART" id="SM00418">
    <property type="entry name" value="HTH_ARSR"/>
    <property type="match status" value="1"/>
</dbReference>
<dbReference type="GO" id="GO:0097063">
    <property type="term" value="F:cadmium ion sensor activity"/>
    <property type="evidence" value="ECO:0007669"/>
    <property type="project" value="TreeGrafter"/>
</dbReference>
<accession>A0A0K9GT57</accession>
<dbReference type="EMBL" id="LFZW01000001">
    <property type="protein sequence ID" value="KMY49825.1"/>
    <property type="molecule type" value="Genomic_DNA"/>
</dbReference>
<reference evidence="4" key="1">
    <citation type="submission" date="2015-07" db="EMBL/GenBank/DDBJ databases">
        <title>Genome sequencing project for genomic taxonomy and phylogenomics of Bacillus-like bacteria.</title>
        <authorList>
            <person name="Liu B."/>
            <person name="Wang J."/>
            <person name="Zhu Y."/>
            <person name="Liu G."/>
            <person name="Chen Q."/>
            <person name="Chen Z."/>
            <person name="Lan J."/>
            <person name="Che J."/>
            <person name="Ge C."/>
            <person name="Shi H."/>
            <person name="Pan Z."/>
            <person name="Liu X."/>
        </authorList>
    </citation>
    <scope>NUCLEOTIDE SEQUENCE [LARGE SCALE GENOMIC DNA]</scope>
    <source>
        <strain evidence="4">FJAT-27997</strain>
    </source>
</reference>
<dbReference type="RefSeq" id="WP_049681170.1">
    <property type="nucleotide sequence ID" value="NZ_LFZW01000001.1"/>
</dbReference>
<dbReference type="CDD" id="cd00090">
    <property type="entry name" value="HTH_ARSR"/>
    <property type="match status" value="1"/>
</dbReference>
<dbReference type="Gene3D" id="1.10.10.10">
    <property type="entry name" value="Winged helix-like DNA-binding domain superfamily/Winged helix DNA-binding domain"/>
    <property type="match status" value="1"/>
</dbReference>
<dbReference type="PROSITE" id="PS50987">
    <property type="entry name" value="HTH_ARSR_2"/>
    <property type="match status" value="1"/>
</dbReference>
<dbReference type="GO" id="GO:0003700">
    <property type="term" value="F:DNA-binding transcription factor activity"/>
    <property type="evidence" value="ECO:0007669"/>
    <property type="project" value="InterPro"/>
</dbReference>
<dbReference type="InterPro" id="IPR052543">
    <property type="entry name" value="HTH_Metal-responsive_Reg"/>
</dbReference>